<organism evidence="1 2">
    <name type="scientific">Anopheles dirus</name>
    <dbReference type="NCBI Taxonomy" id="7168"/>
    <lineage>
        <taxon>Eukaryota</taxon>
        <taxon>Metazoa</taxon>
        <taxon>Ecdysozoa</taxon>
        <taxon>Arthropoda</taxon>
        <taxon>Hexapoda</taxon>
        <taxon>Insecta</taxon>
        <taxon>Pterygota</taxon>
        <taxon>Neoptera</taxon>
        <taxon>Endopterygota</taxon>
        <taxon>Diptera</taxon>
        <taxon>Nematocera</taxon>
        <taxon>Culicoidea</taxon>
        <taxon>Culicidae</taxon>
        <taxon>Anophelinae</taxon>
        <taxon>Anopheles</taxon>
    </lineage>
</organism>
<reference evidence="2" key="1">
    <citation type="submission" date="2013-03" db="EMBL/GenBank/DDBJ databases">
        <title>The Genome Sequence of Anopheles dirus WRAIR2.</title>
        <authorList>
            <consortium name="The Broad Institute Genomics Platform"/>
            <person name="Neafsey D.E."/>
            <person name="Walton C."/>
            <person name="Walker B."/>
            <person name="Young S.K."/>
            <person name="Zeng Q."/>
            <person name="Gargeya S."/>
            <person name="Fitzgerald M."/>
            <person name="Haas B."/>
            <person name="Abouelleil A."/>
            <person name="Allen A.W."/>
            <person name="Alvarado L."/>
            <person name="Arachchi H.M."/>
            <person name="Berlin A.M."/>
            <person name="Chapman S.B."/>
            <person name="Gainer-Dewar J."/>
            <person name="Goldberg J."/>
            <person name="Griggs A."/>
            <person name="Gujja S."/>
            <person name="Hansen M."/>
            <person name="Howarth C."/>
            <person name="Imamovic A."/>
            <person name="Ireland A."/>
            <person name="Larimer J."/>
            <person name="McCowan C."/>
            <person name="Murphy C."/>
            <person name="Pearson M."/>
            <person name="Poon T.W."/>
            <person name="Priest M."/>
            <person name="Roberts A."/>
            <person name="Saif S."/>
            <person name="Shea T."/>
            <person name="Sisk P."/>
            <person name="Sykes S."/>
            <person name="Wortman J."/>
            <person name="Nusbaum C."/>
            <person name="Birren B."/>
        </authorList>
    </citation>
    <scope>NUCLEOTIDE SEQUENCE [LARGE SCALE GENOMIC DNA]</scope>
    <source>
        <strain evidence="2">WRAIR2</strain>
    </source>
</reference>
<protein>
    <submittedName>
        <fullName evidence="1">Uncharacterized protein</fullName>
    </submittedName>
</protein>
<keyword evidence="2" id="KW-1185">Reference proteome</keyword>
<dbReference type="Proteomes" id="UP000075884">
    <property type="component" value="Unassembled WGS sequence"/>
</dbReference>
<dbReference type="EnsemblMetazoa" id="ADIR014127-RA">
    <property type="protein sequence ID" value="ADIR014127-PA"/>
    <property type="gene ID" value="ADIR014127"/>
</dbReference>
<sequence length="45" mass="5040">MCGCRVRVCASERVLVERSGAINPTRPVVERRRAEQSVQSVKRAV</sequence>
<reference evidence="1" key="2">
    <citation type="submission" date="2020-05" db="UniProtKB">
        <authorList>
            <consortium name="EnsemblMetazoa"/>
        </authorList>
    </citation>
    <scope>IDENTIFICATION</scope>
    <source>
        <strain evidence="1">WRAIR2</strain>
    </source>
</reference>
<dbReference type="AlphaFoldDB" id="A0A182NW43"/>
<evidence type="ECO:0000313" key="1">
    <source>
        <dbReference type="EnsemblMetazoa" id="ADIR014127-PA"/>
    </source>
</evidence>
<accession>A0A182NW43</accession>
<evidence type="ECO:0000313" key="2">
    <source>
        <dbReference type="Proteomes" id="UP000075884"/>
    </source>
</evidence>
<proteinExistence type="predicted"/>
<name>A0A182NW43_9DIPT</name>
<dbReference type="VEuPathDB" id="VectorBase:ADIR014127"/>